<organism evidence="4 5">
    <name type="scientific">Venturia nashicola</name>
    <dbReference type="NCBI Taxonomy" id="86259"/>
    <lineage>
        <taxon>Eukaryota</taxon>
        <taxon>Fungi</taxon>
        <taxon>Dikarya</taxon>
        <taxon>Ascomycota</taxon>
        <taxon>Pezizomycotina</taxon>
        <taxon>Dothideomycetes</taxon>
        <taxon>Pleosporomycetidae</taxon>
        <taxon>Venturiales</taxon>
        <taxon>Venturiaceae</taxon>
        <taxon>Venturia</taxon>
    </lineage>
</organism>
<dbReference type="InterPro" id="IPR036864">
    <property type="entry name" value="Zn2-C6_fun-type_DNA-bd_sf"/>
</dbReference>
<dbReference type="Gene3D" id="4.10.240.10">
    <property type="entry name" value="Zn(2)-C6 fungal-type DNA-binding domain"/>
    <property type="match status" value="1"/>
</dbReference>
<feature type="region of interest" description="Disordered" evidence="2">
    <location>
        <begin position="368"/>
        <end position="407"/>
    </location>
</feature>
<feature type="domain" description="Zn(2)-C6 fungal-type" evidence="3">
    <location>
        <begin position="79"/>
        <end position="113"/>
    </location>
</feature>
<dbReference type="EMBL" id="SNSC02000002">
    <property type="protein sequence ID" value="TID26924.1"/>
    <property type="molecule type" value="Genomic_DNA"/>
</dbReference>
<dbReference type="STRING" id="86259.A0A4Z1PGX4"/>
<dbReference type="SUPFAM" id="SSF57701">
    <property type="entry name" value="Zn2/Cys6 DNA-binding domain"/>
    <property type="match status" value="1"/>
</dbReference>
<feature type="compositionally biased region" description="Basic and acidic residues" evidence="2">
    <location>
        <begin position="1"/>
        <end position="15"/>
    </location>
</feature>
<reference evidence="4 5" key="1">
    <citation type="submission" date="2019-04" db="EMBL/GenBank/DDBJ databases">
        <title>High contiguity whole genome sequence and gene annotation resource for two Venturia nashicola isolates.</title>
        <authorList>
            <person name="Prokchorchik M."/>
            <person name="Won K."/>
            <person name="Lee Y."/>
            <person name="Choi E.D."/>
            <person name="Segonzac C."/>
            <person name="Sohn K.H."/>
        </authorList>
    </citation>
    <scope>NUCLEOTIDE SEQUENCE [LARGE SCALE GENOMIC DNA]</scope>
    <source>
        <strain evidence="4 5">PRI2</strain>
    </source>
</reference>
<evidence type="ECO:0000313" key="5">
    <source>
        <dbReference type="Proteomes" id="UP000298493"/>
    </source>
</evidence>
<name>A0A4Z1PGX4_9PEZI</name>
<dbReference type="GO" id="GO:0008270">
    <property type="term" value="F:zinc ion binding"/>
    <property type="evidence" value="ECO:0007669"/>
    <property type="project" value="InterPro"/>
</dbReference>
<dbReference type="SMART" id="SM00066">
    <property type="entry name" value="GAL4"/>
    <property type="match status" value="1"/>
</dbReference>
<dbReference type="GO" id="GO:0000981">
    <property type="term" value="F:DNA-binding transcription factor activity, RNA polymerase II-specific"/>
    <property type="evidence" value="ECO:0007669"/>
    <property type="project" value="InterPro"/>
</dbReference>
<dbReference type="Pfam" id="PF00172">
    <property type="entry name" value="Zn_clus"/>
    <property type="match status" value="1"/>
</dbReference>
<evidence type="ECO:0000259" key="3">
    <source>
        <dbReference type="PROSITE" id="PS50048"/>
    </source>
</evidence>
<feature type="region of interest" description="Disordered" evidence="2">
    <location>
        <begin position="1"/>
        <end position="29"/>
    </location>
</feature>
<accession>A0A4Z1PGX4</accession>
<gene>
    <name evidence="4" type="ORF">E6O75_ATG01417</name>
</gene>
<comment type="caution">
    <text evidence="4">The sequence shown here is derived from an EMBL/GenBank/DDBJ whole genome shotgun (WGS) entry which is preliminary data.</text>
</comment>
<dbReference type="AlphaFoldDB" id="A0A4Z1PGX4"/>
<keyword evidence="5" id="KW-1185">Reference proteome</keyword>
<sequence>MSRRQYDTDDFDRQRYQNPPVQQGYMDNYGRTIPLTMSYADRPHMRSSPIATPVERHQLEADPESQDPKPKHRRRISMACVRCRKRKIKCSGDPGNGTGCQACRAAGSKDCTFFRVGSAPVLLQTEHSRNFDSSQAGMAILANAASYQQEYPTRTRFPSRLAASPNGHPSYLDSESPVDSYGLGPSTVVPNHDPYLYPMHDGSGRTYFQSSYSPSTYSESPIQEAPAAAGYSHSQGSYVDVTGARHQVPSDSNGAFNVESLQHSLPTPTVDRRLPMPAQVPRSYYADDMLRPRTFSGTTSHHYTMASAGYPKVPPANWSNENFSHDLPQRSSVTALNNELMAPPASTISTSTASTVSEINSVSYAASASSSDDSPVEVESVEEAAPVAPDPVPTRSSTAGGPPRSMYNMAVASSSEISLPRHTSTMGLYTYSFDKRHSSNDLDGDGVLVNGDEYEPIKQPPISLYMPLHYPSHQSAPISATRYTLPTSTSHPNMEASIDGAGAHQIQRRPSIPSVSNS</sequence>
<dbReference type="InterPro" id="IPR001138">
    <property type="entry name" value="Zn2Cys6_DnaBD"/>
</dbReference>
<dbReference type="CDD" id="cd00067">
    <property type="entry name" value="GAL4"/>
    <property type="match status" value="1"/>
</dbReference>
<dbReference type="PROSITE" id="PS50048">
    <property type="entry name" value="ZN2_CY6_FUNGAL_2"/>
    <property type="match status" value="1"/>
</dbReference>
<feature type="region of interest" description="Disordered" evidence="2">
    <location>
        <begin position="486"/>
        <end position="518"/>
    </location>
</feature>
<dbReference type="Proteomes" id="UP000298493">
    <property type="component" value="Unassembled WGS sequence"/>
</dbReference>
<evidence type="ECO:0000313" key="4">
    <source>
        <dbReference type="EMBL" id="TID26924.1"/>
    </source>
</evidence>
<proteinExistence type="predicted"/>
<protein>
    <submittedName>
        <fullName evidence="4">Mucin-desulfating sulfatase (N-acetylglucosamine-6-sulfatase)</fullName>
    </submittedName>
</protein>
<keyword evidence="1" id="KW-0539">Nucleus</keyword>
<dbReference type="PROSITE" id="PS00463">
    <property type="entry name" value="ZN2_CY6_FUNGAL_1"/>
    <property type="match status" value="1"/>
</dbReference>
<feature type="region of interest" description="Disordered" evidence="2">
    <location>
        <begin position="53"/>
        <end position="74"/>
    </location>
</feature>
<evidence type="ECO:0000256" key="2">
    <source>
        <dbReference type="SAM" id="MobiDB-lite"/>
    </source>
</evidence>
<evidence type="ECO:0000256" key="1">
    <source>
        <dbReference type="ARBA" id="ARBA00023242"/>
    </source>
</evidence>